<evidence type="ECO:0000313" key="3">
    <source>
        <dbReference type="Proteomes" id="UP000054270"/>
    </source>
</evidence>
<evidence type="ECO:0000256" key="1">
    <source>
        <dbReference type="SAM" id="MobiDB-lite"/>
    </source>
</evidence>
<dbReference type="EMBL" id="KN817631">
    <property type="protein sequence ID" value="KJA15971.1"/>
    <property type="molecule type" value="Genomic_DNA"/>
</dbReference>
<name>A0A0D2NH25_HYPSF</name>
<dbReference type="AlphaFoldDB" id="A0A0D2NH25"/>
<proteinExistence type="predicted"/>
<dbReference type="Proteomes" id="UP000054270">
    <property type="component" value="Unassembled WGS sequence"/>
</dbReference>
<evidence type="ECO:0000313" key="2">
    <source>
        <dbReference type="EMBL" id="KJA15971.1"/>
    </source>
</evidence>
<keyword evidence="3" id="KW-1185">Reference proteome</keyword>
<organism evidence="2 3">
    <name type="scientific">Hypholoma sublateritium (strain FD-334 SS-4)</name>
    <dbReference type="NCBI Taxonomy" id="945553"/>
    <lineage>
        <taxon>Eukaryota</taxon>
        <taxon>Fungi</taxon>
        <taxon>Dikarya</taxon>
        <taxon>Basidiomycota</taxon>
        <taxon>Agaricomycotina</taxon>
        <taxon>Agaricomycetes</taxon>
        <taxon>Agaricomycetidae</taxon>
        <taxon>Agaricales</taxon>
        <taxon>Agaricineae</taxon>
        <taxon>Strophariaceae</taxon>
        <taxon>Hypholoma</taxon>
    </lineage>
</organism>
<accession>A0A0D2NH25</accession>
<protein>
    <submittedName>
        <fullName evidence="2">Uncharacterized protein</fullName>
    </submittedName>
</protein>
<sequence length="372" mass="42258">MPLHNLPPEILYDILGEVVASYVERAITSPPIDGWETLDSELHSEWFTDEEDEEDDDVDFASDVYESEEEARPSSAGGDDHAFDVNASGSIASSASTEASAPIPAPNEQIVSVALSEEESNAMEIWASEQERTLDPENMVEFKLYLWNVLELREGLPRNDIAPLLSVCRYVRETTIKVLEDSIGVKRNSDGSLDCNPWNLLRVLRRHYRLAHTQPFDLPPPEYPALMTPLVECYFWLSGLSYSLRQMGKLVYMDPEASQDAIQDMLNLSYMADVIPQQVFRPRIDQRSHALLVHMRRFISVSMYCADITCTYKEMFSLKGTARHPGFVIHDDKIPAFSKAVQTFVQFDRKHMDKKKYPELPGPLVDVTCPSF</sequence>
<feature type="region of interest" description="Disordered" evidence="1">
    <location>
        <begin position="44"/>
        <end position="86"/>
    </location>
</feature>
<reference evidence="3" key="1">
    <citation type="submission" date="2014-04" db="EMBL/GenBank/DDBJ databases">
        <title>Evolutionary Origins and Diversification of the Mycorrhizal Mutualists.</title>
        <authorList>
            <consortium name="DOE Joint Genome Institute"/>
            <consortium name="Mycorrhizal Genomics Consortium"/>
            <person name="Kohler A."/>
            <person name="Kuo A."/>
            <person name="Nagy L.G."/>
            <person name="Floudas D."/>
            <person name="Copeland A."/>
            <person name="Barry K.W."/>
            <person name="Cichocki N."/>
            <person name="Veneault-Fourrey C."/>
            <person name="LaButti K."/>
            <person name="Lindquist E.A."/>
            <person name="Lipzen A."/>
            <person name="Lundell T."/>
            <person name="Morin E."/>
            <person name="Murat C."/>
            <person name="Riley R."/>
            <person name="Ohm R."/>
            <person name="Sun H."/>
            <person name="Tunlid A."/>
            <person name="Henrissat B."/>
            <person name="Grigoriev I.V."/>
            <person name="Hibbett D.S."/>
            <person name="Martin F."/>
        </authorList>
    </citation>
    <scope>NUCLEOTIDE SEQUENCE [LARGE SCALE GENOMIC DNA]</scope>
    <source>
        <strain evidence="3">FD-334 SS-4</strain>
    </source>
</reference>
<dbReference type="OrthoDB" id="3028554at2759"/>
<feature type="compositionally biased region" description="Acidic residues" evidence="1">
    <location>
        <begin position="47"/>
        <end position="69"/>
    </location>
</feature>
<gene>
    <name evidence="2" type="ORF">HYPSUDRAFT_47931</name>
</gene>